<proteinExistence type="predicted"/>
<feature type="compositionally biased region" description="Basic and acidic residues" evidence="1">
    <location>
        <begin position="92"/>
        <end position="113"/>
    </location>
</feature>
<sequence>MNRYEINQKVKTSLVRNAVDLTQISYSCSGSTVHLWGILKKDPEGDFTPNNVELLFREISRLPQVRRLQVDLENWEIQKSDGGWAATPLKKTKQEEEARARARRSGAGEDKTLVVDRQEGISEVLDDIKKRIKEKSS</sequence>
<gene>
    <name evidence="2" type="ORF">SAMN02745216_01926</name>
</gene>
<evidence type="ECO:0000256" key="1">
    <source>
        <dbReference type="SAM" id="MobiDB-lite"/>
    </source>
</evidence>
<reference evidence="3" key="1">
    <citation type="submission" date="2016-11" db="EMBL/GenBank/DDBJ databases">
        <authorList>
            <person name="Varghese N."/>
            <person name="Submissions S."/>
        </authorList>
    </citation>
    <scope>NUCLEOTIDE SEQUENCE [LARGE SCALE GENOMIC DNA]</scope>
    <source>
        <strain evidence="3">DSM 16219</strain>
    </source>
</reference>
<name>A0A1M6KKU2_9BACT</name>
<dbReference type="STRING" id="1121393.SAMN02745216_01926"/>
<dbReference type="Proteomes" id="UP000183994">
    <property type="component" value="Unassembled WGS sequence"/>
</dbReference>
<keyword evidence="3" id="KW-1185">Reference proteome</keyword>
<dbReference type="AlphaFoldDB" id="A0A1M6KKU2"/>
<accession>A0A1M6KKU2</accession>
<feature type="region of interest" description="Disordered" evidence="1">
    <location>
        <begin position="89"/>
        <end position="113"/>
    </location>
</feature>
<protein>
    <submittedName>
        <fullName evidence="2">Uncharacterized protein</fullName>
    </submittedName>
</protein>
<dbReference type="EMBL" id="FQZU01000009">
    <property type="protein sequence ID" value="SHJ59536.1"/>
    <property type="molecule type" value="Genomic_DNA"/>
</dbReference>
<dbReference type="OrthoDB" id="5522561at2"/>
<dbReference type="RefSeq" id="WP_073475272.1">
    <property type="nucleotide sequence ID" value="NZ_FQZU01000009.1"/>
</dbReference>
<evidence type="ECO:0000313" key="3">
    <source>
        <dbReference type="Proteomes" id="UP000183994"/>
    </source>
</evidence>
<organism evidence="2 3">
    <name type="scientific">Desulfatibacillum alkenivorans DSM 16219</name>
    <dbReference type="NCBI Taxonomy" id="1121393"/>
    <lineage>
        <taxon>Bacteria</taxon>
        <taxon>Pseudomonadati</taxon>
        <taxon>Thermodesulfobacteriota</taxon>
        <taxon>Desulfobacteria</taxon>
        <taxon>Desulfobacterales</taxon>
        <taxon>Desulfatibacillaceae</taxon>
        <taxon>Desulfatibacillum</taxon>
    </lineage>
</organism>
<evidence type="ECO:0000313" key="2">
    <source>
        <dbReference type="EMBL" id="SHJ59536.1"/>
    </source>
</evidence>